<dbReference type="Proteomes" id="UP000182470">
    <property type="component" value="Chromosome I"/>
</dbReference>
<sequence>MSDSAMIICSAEINERTFAAFIESLGGFASAGKPARGSISQDEGDLYLALLTVEQWADFYAEQDVFEWAEHLGAQPQSLIEIQLGHARGSRALCDWFVYEFGRIWHCILSDVDAVSLSYAQVRARYLRISAP</sequence>
<organism evidence="2 3">
    <name type="scientific">Pseudomonas antarctica</name>
    <dbReference type="NCBI Taxonomy" id="219572"/>
    <lineage>
        <taxon>Bacteria</taxon>
        <taxon>Pseudomonadati</taxon>
        <taxon>Pseudomonadota</taxon>
        <taxon>Gammaproteobacteria</taxon>
        <taxon>Pseudomonadales</taxon>
        <taxon>Pseudomonadaceae</taxon>
        <taxon>Pseudomonas</taxon>
    </lineage>
</organism>
<dbReference type="RefSeq" id="WP_130908816.1">
    <property type="nucleotide sequence ID" value="NZ_JXDI01000001.1"/>
</dbReference>
<name>A0A1G9VCG5_9PSED</name>
<reference evidence="2 3" key="2">
    <citation type="submission" date="2016-10" db="EMBL/GenBank/DDBJ databases">
        <authorList>
            <person name="de Groot N.N."/>
        </authorList>
    </citation>
    <scope>NUCLEOTIDE SEQUENCE [LARGE SCALE GENOMIC DNA]</scope>
    <source>
        <strain evidence="2 3">BS2772</strain>
    </source>
</reference>
<gene>
    <name evidence="1" type="ORF">PSAN_11930</name>
    <name evidence="2" type="ORF">SAMN04490179_0527</name>
</gene>
<keyword evidence="4" id="KW-1185">Reference proteome</keyword>
<dbReference type="EMBL" id="JXDI01000001">
    <property type="protein sequence ID" value="KAF2408794.1"/>
    <property type="molecule type" value="Genomic_DNA"/>
</dbReference>
<dbReference type="OrthoDB" id="6872790at2"/>
<dbReference type="AlphaFoldDB" id="A0A1G9VCG5"/>
<proteinExistence type="predicted"/>
<reference evidence="1 4" key="1">
    <citation type="submission" date="2015-01" db="EMBL/GenBank/DDBJ databases">
        <title>Genome Sequence of Pseudomonas antarctica CMS 35.</title>
        <authorList>
            <person name="Voget S."/>
            <person name="Chow J."/>
            <person name="Daniel R."/>
            <person name="Streit W."/>
        </authorList>
    </citation>
    <scope>NUCLEOTIDE SEQUENCE [LARGE SCALE GENOMIC DNA]</scope>
    <source>
        <strain evidence="1 4">CMS 35</strain>
    </source>
</reference>
<accession>A0A1G9VCG5</accession>
<evidence type="ECO:0000313" key="4">
    <source>
        <dbReference type="Proteomes" id="UP000748067"/>
    </source>
</evidence>
<dbReference type="EMBL" id="LT629704">
    <property type="protein sequence ID" value="SDM69801.1"/>
    <property type="molecule type" value="Genomic_DNA"/>
</dbReference>
<evidence type="ECO:0000313" key="2">
    <source>
        <dbReference type="EMBL" id="SDM69801.1"/>
    </source>
</evidence>
<protein>
    <submittedName>
        <fullName evidence="2">Uncharacterized protein</fullName>
    </submittedName>
</protein>
<dbReference type="Proteomes" id="UP000748067">
    <property type="component" value="Unassembled WGS sequence"/>
</dbReference>
<evidence type="ECO:0000313" key="3">
    <source>
        <dbReference type="Proteomes" id="UP000182470"/>
    </source>
</evidence>
<evidence type="ECO:0000313" key="1">
    <source>
        <dbReference type="EMBL" id="KAF2408794.1"/>
    </source>
</evidence>